<keyword evidence="3" id="KW-1185">Reference proteome</keyword>
<dbReference type="AlphaFoldDB" id="A0A264W1Y6"/>
<gene>
    <name evidence="2" type="ORF">CF394_10390</name>
</gene>
<dbReference type="RefSeq" id="WP_094943488.1">
    <property type="nucleotide sequence ID" value="NZ_NOKQ01000220.1"/>
</dbReference>
<name>A0A264W1Y6_9BACL</name>
<proteinExistence type="predicted"/>
<comment type="caution">
    <text evidence="2">The sequence shown here is derived from an EMBL/GenBank/DDBJ whole genome shotgun (WGS) entry which is preliminary data.</text>
</comment>
<evidence type="ECO:0000313" key="2">
    <source>
        <dbReference type="EMBL" id="OZS77608.1"/>
    </source>
</evidence>
<dbReference type="OrthoDB" id="2353304at2"/>
<dbReference type="InterPro" id="IPR025889">
    <property type="entry name" value="GSP17M-like_dom"/>
</dbReference>
<evidence type="ECO:0000313" key="3">
    <source>
        <dbReference type="Proteomes" id="UP000217065"/>
    </source>
</evidence>
<evidence type="ECO:0000259" key="1">
    <source>
        <dbReference type="Pfam" id="PF11181"/>
    </source>
</evidence>
<reference evidence="2 3" key="1">
    <citation type="submission" date="2017-07" db="EMBL/GenBank/DDBJ databases">
        <title>Tetzosporium hominis gen.nov. sp.nov.</title>
        <authorList>
            <person name="Tetz G."/>
            <person name="Tetz V."/>
        </authorList>
    </citation>
    <scope>NUCLEOTIDE SEQUENCE [LARGE SCALE GENOMIC DNA]</scope>
    <source>
        <strain evidence="2 3">VT-49</strain>
    </source>
</reference>
<dbReference type="EMBL" id="NOKQ01000220">
    <property type="protein sequence ID" value="OZS77608.1"/>
    <property type="molecule type" value="Genomic_DNA"/>
</dbReference>
<organism evidence="2 3">
    <name type="scientific">Tetzosporium hominis</name>
    <dbReference type="NCBI Taxonomy" id="2020506"/>
    <lineage>
        <taxon>Bacteria</taxon>
        <taxon>Bacillati</taxon>
        <taxon>Bacillota</taxon>
        <taxon>Bacilli</taxon>
        <taxon>Bacillales</taxon>
        <taxon>Caryophanaceae</taxon>
        <taxon>Tetzosporium</taxon>
    </lineage>
</organism>
<sequence>MAMKYTVENSVQAKQKVEELEAQGYSRDDIYLFAHSKDREGHISDVLDTEKVGVSEQGFFKSMKNAFSKRGDQLRSDMHAAGLTEAEAEAAERELDEGKLVLIVNK</sequence>
<feature type="domain" description="General stress protein 17M-like" evidence="1">
    <location>
        <begin position="6"/>
        <end position="98"/>
    </location>
</feature>
<dbReference type="Pfam" id="PF11181">
    <property type="entry name" value="YflT"/>
    <property type="match status" value="1"/>
</dbReference>
<dbReference type="Proteomes" id="UP000217065">
    <property type="component" value="Unassembled WGS sequence"/>
</dbReference>
<protein>
    <submittedName>
        <fullName evidence="2">General stress protein</fullName>
    </submittedName>
</protein>
<accession>A0A264W1Y6</accession>